<protein>
    <submittedName>
        <fullName evidence="1">Condensin-like protein</fullName>
    </submittedName>
</protein>
<dbReference type="GeneID" id="75692185"/>
<dbReference type="RefSeq" id="YP_010358723.1">
    <property type="nucleotide sequence ID" value="NC_062765.1"/>
</dbReference>
<reference evidence="1 2" key="1">
    <citation type="submission" date="2021-04" db="EMBL/GenBank/DDBJ databases">
        <authorList>
            <person name="Shkoporov A.N."/>
            <person name="Stockdale S.R."/>
            <person name="Guerin E."/>
            <person name="Ross R.P."/>
            <person name="Hill C."/>
        </authorList>
    </citation>
    <scope>NUCLEOTIDE SEQUENCE [LARGE SCALE GENOMIC DNA]</scope>
    <source>
        <strain evidence="2">cr30_1</strain>
    </source>
</reference>
<evidence type="ECO:0000313" key="2">
    <source>
        <dbReference type="Proteomes" id="UP000827388"/>
    </source>
</evidence>
<dbReference type="Proteomes" id="UP000827388">
    <property type="component" value="Segment"/>
</dbReference>
<gene>
    <name evidence="1" type="primary">gp_05851</name>
</gene>
<dbReference type="EMBL" id="MZ130475">
    <property type="protein sequence ID" value="QWM89151.1"/>
    <property type="molecule type" value="Genomic_DNA"/>
</dbReference>
<evidence type="ECO:0000313" key="1">
    <source>
        <dbReference type="EMBL" id="QWM89151.1"/>
    </source>
</evidence>
<keyword evidence="2" id="KW-1185">Reference proteome</keyword>
<proteinExistence type="predicted"/>
<name>A0AAE7RTL8_9CAUD</name>
<accession>A0AAE7RTL8</accession>
<organism evidence="1 2">
    <name type="scientific">uncultured phage cr30_1</name>
    <dbReference type="NCBI Taxonomy" id="2986411"/>
    <lineage>
        <taxon>Viruses</taxon>
        <taxon>Duplodnaviria</taxon>
        <taxon>Heunggongvirae</taxon>
        <taxon>Uroviricota</taxon>
        <taxon>Caudoviricetes</taxon>
        <taxon>Crassvirales</taxon>
        <taxon>Suoliviridae</taxon>
        <taxon>Boorivirinae</taxon>
        <taxon>Cohcovirus</taxon>
        <taxon>Cohcovirus splanchnicus</taxon>
    </lineage>
</organism>
<dbReference type="KEGG" id="vg:75692185"/>
<sequence length="188" mass="22057">MIIELDTSLLEIIDNISINQLVFLSLVLDKNQKSHQGITPLIRLVSDSEIQDLIDRNLIQKKDDSKKLMYKPTKELVDKLTPKDILFEQFYTLYPIMVSRPDGTKGFLRSNVKKCRDYYNKLVKGNPDLHNRIITALNFELSDKAMTGKLGYMKTMWKWLTSHEWELIEEQMNINQLETTMLYGTKLR</sequence>